<dbReference type="Proteomes" id="UP000033375">
    <property type="component" value="Unassembled WGS sequence"/>
</dbReference>
<keyword evidence="1" id="KW-1133">Transmembrane helix</keyword>
<reference evidence="2 3" key="1">
    <citation type="submission" date="2015-02" db="EMBL/GenBank/DDBJ databases">
        <title>Evolution of amylase-binding proteins of oral streptococcal species.</title>
        <authorList>
            <person name="Haase E.M."/>
        </authorList>
    </citation>
    <scope>NUCLEOTIDE SEQUENCE [LARGE SCALE GENOMIC DNA]</scope>
    <source>
        <strain evidence="3">UB10712</strain>
    </source>
</reference>
<organism evidence="2 3">
    <name type="scientific">Streptococcus gordonii</name>
    <dbReference type="NCBI Taxonomy" id="1302"/>
    <lineage>
        <taxon>Bacteria</taxon>
        <taxon>Bacillati</taxon>
        <taxon>Bacillota</taxon>
        <taxon>Bacilli</taxon>
        <taxon>Lactobacillales</taxon>
        <taxon>Streptococcaceae</taxon>
        <taxon>Streptococcus</taxon>
    </lineage>
</organism>
<dbReference type="AlphaFoldDB" id="A0AB34S8T5"/>
<feature type="transmembrane region" description="Helical" evidence="1">
    <location>
        <begin position="7"/>
        <end position="25"/>
    </location>
</feature>
<accession>A0AB34S8T5</accession>
<sequence length="67" mass="8121">MRKKAKLTLCLLFLAMIALSVFLYFSSRVYWKYDDQWIIGKREWEIVERVMVNLITKRNPAPERDII</sequence>
<keyword evidence="1" id="KW-0812">Transmembrane</keyword>
<evidence type="ECO:0000313" key="2">
    <source>
        <dbReference type="EMBL" id="KJQ63910.1"/>
    </source>
</evidence>
<gene>
    <name evidence="2" type="ORF">TZ88_01554</name>
</gene>
<dbReference type="EMBL" id="JYGN01000006">
    <property type="protein sequence ID" value="KJQ63910.1"/>
    <property type="molecule type" value="Genomic_DNA"/>
</dbReference>
<keyword evidence="1" id="KW-0472">Membrane</keyword>
<evidence type="ECO:0000313" key="3">
    <source>
        <dbReference type="Proteomes" id="UP000033375"/>
    </source>
</evidence>
<protein>
    <submittedName>
        <fullName evidence="2">Uncharacterized protein</fullName>
    </submittedName>
</protein>
<evidence type="ECO:0000256" key="1">
    <source>
        <dbReference type="SAM" id="Phobius"/>
    </source>
</evidence>
<comment type="caution">
    <text evidence="2">The sequence shown here is derived from an EMBL/GenBank/DDBJ whole genome shotgun (WGS) entry which is preliminary data.</text>
</comment>
<name>A0AB34S8T5_STRGN</name>
<dbReference type="RefSeq" id="WP_048779715.1">
    <property type="nucleotide sequence ID" value="NZ_LBCT01000004.1"/>
</dbReference>
<proteinExistence type="predicted"/>